<accession>K4QYW4</accession>
<dbReference type="KEGG" id="sdv:BN159_4857"/>
<keyword evidence="3" id="KW-1185">Reference proteome</keyword>
<evidence type="ECO:0000313" key="3">
    <source>
        <dbReference type="Proteomes" id="UP000008043"/>
    </source>
</evidence>
<reference evidence="2 3" key="1">
    <citation type="journal article" date="2012" name="J. Bacteriol.">
        <title>Genome sequence of the bacterium Streptomyces davawensis JCM 4913 and heterologous production of the unique antibiotic roseoflavin.</title>
        <authorList>
            <person name="Jankowitsch F."/>
            <person name="Schwarz J."/>
            <person name="Ruckert C."/>
            <person name="Gust B."/>
            <person name="Szczepanowski R."/>
            <person name="Blom J."/>
            <person name="Pelzer S."/>
            <person name="Kalinowski J."/>
            <person name="Mack M."/>
        </authorList>
    </citation>
    <scope>NUCLEOTIDE SEQUENCE [LARGE SCALE GENOMIC DNA]</scope>
    <source>
        <strain evidence="3">DSM 101723 / JCM 4913 / KCC S-0913 / 768</strain>
    </source>
</reference>
<dbReference type="eggNOG" id="COG0265">
    <property type="taxonomic scope" value="Bacteria"/>
</dbReference>
<dbReference type="InterPro" id="IPR045431">
    <property type="entry name" value="EAD2"/>
</dbReference>
<dbReference type="PATRIC" id="fig|1214101.3.peg.4923"/>
<sequence length="311" mass="33144">MAEIVVTAGRGRERHGSGYRVHTGWILTSAQLLDGAQEATVWVGLGSHSMWTSPALVALASDRADVALLKLTGVAFGFCSPPAYGTLTQQAAPVPFTALGYTGLRISGTVKAPSDDRGDTLELAVDPLPAGCMNTRPDRWPWEGMSGAAVWHDDLLIGLVGGAHRGTDGPGHLTVTPVDRWYALLTASELDLLHEHAGLPPSPTGRISLAALPENLPLHELDGLVTALTLLPCVSDRNGLALVLDSIDPVISAMSPRSPALRPDVFGIVRTCLRYRGTLDQLLEAIRLVEGESVGVVRMDQEAVELSRRHR</sequence>
<dbReference type="InterPro" id="IPR009003">
    <property type="entry name" value="Peptidase_S1_PA"/>
</dbReference>
<name>K4QYW4_STRDJ</name>
<dbReference type="Proteomes" id="UP000008043">
    <property type="component" value="Chromosome"/>
</dbReference>
<evidence type="ECO:0000313" key="2">
    <source>
        <dbReference type="EMBL" id="CCK29236.1"/>
    </source>
</evidence>
<protein>
    <recommendedName>
        <fullName evidence="1">Effector-associated domain-containing protein</fullName>
    </recommendedName>
</protein>
<dbReference type="RefSeq" id="WP_015659577.1">
    <property type="nucleotide sequence ID" value="NC_020504.1"/>
</dbReference>
<gene>
    <name evidence="2" type="ORF">BN159_4857</name>
</gene>
<dbReference type="SUPFAM" id="SSF50494">
    <property type="entry name" value="Trypsin-like serine proteases"/>
    <property type="match status" value="1"/>
</dbReference>
<organism evidence="2 3">
    <name type="scientific">Streptomyces davaonensis (strain DSM 101723 / JCM 4913 / KCC S-0913 / 768)</name>
    <dbReference type="NCBI Taxonomy" id="1214101"/>
    <lineage>
        <taxon>Bacteria</taxon>
        <taxon>Bacillati</taxon>
        <taxon>Actinomycetota</taxon>
        <taxon>Actinomycetes</taxon>
        <taxon>Kitasatosporales</taxon>
        <taxon>Streptomycetaceae</taxon>
        <taxon>Streptomyces</taxon>
    </lineage>
</organism>
<evidence type="ECO:0000259" key="1">
    <source>
        <dbReference type="Pfam" id="PF19956"/>
    </source>
</evidence>
<dbReference type="OrthoDB" id="3440566at2"/>
<dbReference type="HOGENOM" id="CLU_894036_0_0_11"/>
<dbReference type="EMBL" id="HE971709">
    <property type="protein sequence ID" value="CCK29236.1"/>
    <property type="molecule type" value="Genomic_DNA"/>
</dbReference>
<proteinExistence type="predicted"/>
<dbReference type="AlphaFoldDB" id="K4QYW4"/>
<dbReference type="Pfam" id="PF19956">
    <property type="entry name" value="EAD2"/>
    <property type="match status" value="1"/>
</dbReference>
<feature type="domain" description="Effector-associated" evidence="1">
    <location>
        <begin position="225"/>
        <end position="301"/>
    </location>
</feature>
<dbReference type="STRING" id="1214101.BN159_4857"/>